<proteinExistence type="predicted"/>
<sequence>MAETKHKDVSVGSGDTDGGETLAGPMEVVLEGNNGEDIMVE</sequence>
<reference evidence="2 3" key="1">
    <citation type="submission" date="2017-11" db="EMBL/GenBank/DDBJ databases">
        <title>De-novo sequencing of pomegranate (Punica granatum L.) genome.</title>
        <authorList>
            <person name="Akparov Z."/>
            <person name="Amiraslanov A."/>
            <person name="Hajiyeva S."/>
            <person name="Abbasov M."/>
            <person name="Kaur K."/>
            <person name="Hamwieh A."/>
            <person name="Solovyev V."/>
            <person name="Salamov A."/>
            <person name="Braich B."/>
            <person name="Kosarev P."/>
            <person name="Mahmoud A."/>
            <person name="Hajiyev E."/>
            <person name="Babayeva S."/>
            <person name="Izzatullayeva V."/>
            <person name="Mammadov A."/>
            <person name="Mammadov A."/>
            <person name="Sharifova S."/>
            <person name="Ojaghi J."/>
            <person name="Eynullazada K."/>
            <person name="Bayramov B."/>
            <person name="Abdulazimova A."/>
            <person name="Shahmuradov I."/>
        </authorList>
    </citation>
    <scope>NUCLEOTIDE SEQUENCE [LARGE SCALE GENOMIC DNA]</scope>
    <source>
        <strain evidence="3">cv. AG2017</strain>
        <tissue evidence="2">Leaf</tissue>
    </source>
</reference>
<organism evidence="2 3">
    <name type="scientific">Punica granatum</name>
    <name type="common">Pomegranate</name>
    <dbReference type="NCBI Taxonomy" id="22663"/>
    <lineage>
        <taxon>Eukaryota</taxon>
        <taxon>Viridiplantae</taxon>
        <taxon>Streptophyta</taxon>
        <taxon>Embryophyta</taxon>
        <taxon>Tracheophyta</taxon>
        <taxon>Spermatophyta</taxon>
        <taxon>Magnoliopsida</taxon>
        <taxon>eudicotyledons</taxon>
        <taxon>Gunneridae</taxon>
        <taxon>Pentapetalae</taxon>
        <taxon>rosids</taxon>
        <taxon>malvids</taxon>
        <taxon>Myrtales</taxon>
        <taxon>Lythraceae</taxon>
        <taxon>Punica</taxon>
    </lineage>
</organism>
<evidence type="ECO:0000313" key="2">
    <source>
        <dbReference type="EMBL" id="PKI30848.1"/>
    </source>
</evidence>
<name>A0A2I0HGP9_PUNGR</name>
<gene>
    <name evidence="2" type="ORF">CRG98_048761</name>
</gene>
<feature type="region of interest" description="Disordered" evidence="1">
    <location>
        <begin position="1"/>
        <end position="41"/>
    </location>
</feature>
<dbReference type="EMBL" id="PGOL01024019">
    <property type="protein sequence ID" value="PKI30848.1"/>
    <property type="molecule type" value="Genomic_DNA"/>
</dbReference>
<dbReference type="AlphaFoldDB" id="A0A2I0HGP9"/>
<dbReference type="Proteomes" id="UP000233551">
    <property type="component" value="Unassembled WGS sequence"/>
</dbReference>
<comment type="caution">
    <text evidence="2">The sequence shown here is derived from an EMBL/GenBank/DDBJ whole genome shotgun (WGS) entry which is preliminary data.</text>
</comment>
<evidence type="ECO:0000256" key="1">
    <source>
        <dbReference type="SAM" id="MobiDB-lite"/>
    </source>
</evidence>
<feature type="non-terminal residue" evidence="2">
    <location>
        <position position="41"/>
    </location>
</feature>
<evidence type="ECO:0000313" key="3">
    <source>
        <dbReference type="Proteomes" id="UP000233551"/>
    </source>
</evidence>
<accession>A0A2I0HGP9</accession>
<protein>
    <submittedName>
        <fullName evidence="2">Uncharacterized protein</fullName>
    </submittedName>
</protein>
<keyword evidence="3" id="KW-1185">Reference proteome</keyword>